<dbReference type="OrthoDB" id="9800202at2"/>
<evidence type="ECO:0000256" key="3">
    <source>
        <dbReference type="ARBA" id="ARBA00022989"/>
    </source>
</evidence>
<gene>
    <name evidence="7" type="ORF">DCMF_17700</name>
</gene>
<name>A0A3G1KV85_FORW1</name>
<dbReference type="KEGG" id="fwa:DCMF_17700"/>
<keyword evidence="4 5" id="KW-0472">Membrane</keyword>
<proteinExistence type="predicted"/>
<accession>A0A3G1KV85</accession>
<dbReference type="Proteomes" id="UP000323521">
    <property type="component" value="Chromosome"/>
</dbReference>
<evidence type="ECO:0000313" key="7">
    <source>
        <dbReference type="EMBL" id="ATW26351.1"/>
    </source>
</evidence>
<organism evidence="7 8">
    <name type="scientific">Formimonas warabiya</name>
    <dbReference type="NCBI Taxonomy" id="1761012"/>
    <lineage>
        <taxon>Bacteria</taxon>
        <taxon>Bacillati</taxon>
        <taxon>Bacillota</taxon>
        <taxon>Clostridia</taxon>
        <taxon>Eubacteriales</taxon>
        <taxon>Peptococcaceae</taxon>
        <taxon>Candidatus Formimonas</taxon>
    </lineage>
</organism>
<evidence type="ECO:0000256" key="2">
    <source>
        <dbReference type="ARBA" id="ARBA00022692"/>
    </source>
</evidence>
<reference evidence="7 8" key="1">
    <citation type="submission" date="2016-10" db="EMBL/GenBank/DDBJ databases">
        <title>Complete Genome Sequence of Peptococcaceae strain DCMF.</title>
        <authorList>
            <person name="Edwards R.J."/>
            <person name="Holland S.I."/>
            <person name="Deshpande N.P."/>
            <person name="Wong Y.K."/>
            <person name="Ertan H."/>
            <person name="Manefield M."/>
            <person name="Russell T.L."/>
            <person name="Lee M.J."/>
        </authorList>
    </citation>
    <scope>NUCLEOTIDE SEQUENCE [LARGE SCALE GENOMIC DNA]</scope>
    <source>
        <strain evidence="7 8">DCMF</strain>
    </source>
</reference>
<evidence type="ECO:0000256" key="5">
    <source>
        <dbReference type="SAM" id="Phobius"/>
    </source>
</evidence>
<feature type="transmembrane region" description="Helical" evidence="5">
    <location>
        <begin position="58"/>
        <end position="79"/>
    </location>
</feature>
<dbReference type="InterPro" id="IPR010652">
    <property type="entry name" value="DUF1232"/>
</dbReference>
<dbReference type="EMBL" id="CP017634">
    <property type="protein sequence ID" value="ATW26351.1"/>
    <property type="molecule type" value="Genomic_DNA"/>
</dbReference>
<protein>
    <recommendedName>
        <fullName evidence="6">DUF1232 domain-containing protein</fullName>
    </recommendedName>
</protein>
<dbReference type="Pfam" id="PF06803">
    <property type="entry name" value="DUF1232"/>
    <property type="match status" value="1"/>
</dbReference>
<keyword evidence="2 5" id="KW-0812">Transmembrane</keyword>
<dbReference type="RefSeq" id="WP_148135652.1">
    <property type="nucleotide sequence ID" value="NZ_CP017634.1"/>
</dbReference>
<feature type="transmembrane region" description="Helical" evidence="5">
    <location>
        <begin position="32"/>
        <end position="52"/>
    </location>
</feature>
<feature type="domain" description="DUF1232" evidence="6">
    <location>
        <begin position="35"/>
        <end position="70"/>
    </location>
</feature>
<dbReference type="AlphaFoldDB" id="A0A3G1KV85"/>
<evidence type="ECO:0000313" key="8">
    <source>
        <dbReference type="Proteomes" id="UP000323521"/>
    </source>
</evidence>
<evidence type="ECO:0000259" key="6">
    <source>
        <dbReference type="Pfam" id="PF06803"/>
    </source>
</evidence>
<keyword evidence="3 5" id="KW-1133">Transmembrane helix</keyword>
<sequence>MKILEKYKQKARALKREIYVIYLAYKDPRVPLFPKILAACLLAYAFSPIDLIPDFVPVLGYLDDLLIIPLGITLVLRLIPGQILVEFRLRAQEIGEQNKPVNWAGAVGIIFIWLSLAALVLYLIK</sequence>
<feature type="transmembrane region" description="Helical" evidence="5">
    <location>
        <begin position="100"/>
        <end position="124"/>
    </location>
</feature>
<dbReference type="GO" id="GO:0012505">
    <property type="term" value="C:endomembrane system"/>
    <property type="evidence" value="ECO:0007669"/>
    <property type="project" value="UniProtKB-SubCell"/>
</dbReference>
<keyword evidence="8" id="KW-1185">Reference proteome</keyword>
<evidence type="ECO:0000256" key="1">
    <source>
        <dbReference type="ARBA" id="ARBA00004127"/>
    </source>
</evidence>
<comment type="subcellular location">
    <subcellularLocation>
        <location evidence="1">Endomembrane system</location>
        <topology evidence="1">Multi-pass membrane protein</topology>
    </subcellularLocation>
</comment>
<evidence type="ECO:0000256" key="4">
    <source>
        <dbReference type="ARBA" id="ARBA00023136"/>
    </source>
</evidence>